<name>A0A5J4UUX1_9EUKA</name>
<feature type="non-terminal residue" evidence="1">
    <location>
        <position position="1"/>
    </location>
</feature>
<dbReference type="EMBL" id="SNRW01012148">
    <property type="protein sequence ID" value="KAA6374208.1"/>
    <property type="molecule type" value="Genomic_DNA"/>
</dbReference>
<comment type="caution">
    <text evidence="1">The sequence shown here is derived from an EMBL/GenBank/DDBJ whole genome shotgun (WGS) entry which is preliminary data.</text>
</comment>
<reference evidence="1 2" key="1">
    <citation type="submission" date="2019-03" db="EMBL/GenBank/DDBJ databases">
        <title>Single cell metagenomics reveals metabolic interactions within the superorganism composed of flagellate Streblomastix strix and complex community of Bacteroidetes bacteria on its surface.</title>
        <authorList>
            <person name="Treitli S.C."/>
            <person name="Kolisko M."/>
            <person name="Husnik F."/>
            <person name="Keeling P."/>
            <person name="Hampl V."/>
        </authorList>
    </citation>
    <scope>NUCLEOTIDE SEQUENCE [LARGE SCALE GENOMIC DNA]</scope>
    <source>
        <strain evidence="1">ST1C</strain>
    </source>
</reference>
<dbReference type="AlphaFoldDB" id="A0A5J4UUX1"/>
<accession>A0A5J4UUX1</accession>
<dbReference type="Proteomes" id="UP000324800">
    <property type="component" value="Unassembled WGS sequence"/>
</dbReference>
<evidence type="ECO:0000313" key="1">
    <source>
        <dbReference type="EMBL" id="KAA6374208.1"/>
    </source>
</evidence>
<proteinExistence type="predicted"/>
<sequence>IVDSQITDYWWDGTQLRELQTYQPDLSNVVSSLGTATGGGNAITDLSLTGNILIPAKNKSFVDVDNDQSITGQKSFTTTIHSVGITYQDYNNSNVILAGGGVRAIADIQSASYSKAEDDSKLTLMTDKIELIDAYTKTESDSKFVDMTTDQTIGGNIIFNLEVRAPNSKLPGYSSDYVVMSGAMNNKSHFELTDEVDQTVAGIKIFSNNITAPAFIKSDGTNQQVLLANGTTKPLSEFTTTIDDSNYVNKMVMYYDYITLGAVKMEFVSSIYCGSISGNLTATSFIKSGGTNQQVLLANGITKLLFEFSGGSIDDSNYVKKTGQYWKLWIRVHIEKWLINIINRWKINIIIR</sequence>
<organism evidence="1 2">
    <name type="scientific">Streblomastix strix</name>
    <dbReference type="NCBI Taxonomy" id="222440"/>
    <lineage>
        <taxon>Eukaryota</taxon>
        <taxon>Metamonada</taxon>
        <taxon>Preaxostyla</taxon>
        <taxon>Oxymonadida</taxon>
        <taxon>Streblomastigidae</taxon>
        <taxon>Streblomastix</taxon>
    </lineage>
</organism>
<protein>
    <submittedName>
        <fullName evidence="1">Uncharacterized protein</fullName>
    </submittedName>
</protein>
<gene>
    <name evidence="1" type="ORF">EZS28_030264</name>
</gene>
<evidence type="ECO:0000313" key="2">
    <source>
        <dbReference type="Proteomes" id="UP000324800"/>
    </source>
</evidence>